<accession>A0ABT0KF83</accession>
<comment type="caution">
    <text evidence="1">The sequence shown here is derived from an EMBL/GenBank/DDBJ whole genome shotgun (WGS) entry which is preliminary data.</text>
</comment>
<keyword evidence="2" id="KW-1185">Reference proteome</keyword>
<sequence>MMMRYLFPLVVALIAMPLQARPFNDYLAVYRILPLQGETPIGEYRVAQRWDAQRNHYVQQASITFSWRILLSTHHYRYQDEVWYGLDNSLSYRLHEDNDGKIRTVKGELPAQGAALTLNINDQQGNRQIIIEKNQFDYTLFALRFPTPCNPQLTGSQRRVRSLAPISGDIASSLSRYLGMTDLRLPGLTEPFNDLCLIETTSSSKQSNRRSWVDRDGYLVYETSASYRLLLVPEASHLPPNHQEKS</sequence>
<protein>
    <recommendedName>
        <fullName evidence="3">DUF3108 domain-containing protein</fullName>
    </recommendedName>
</protein>
<dbReference type="RefSeq" id="WP_248946708.1">
    <property type="nucleotide sequence ID" value="NZ_CBCSGY010000074.1"/>
</dbReference>
<evidence type="ECO:0000313" key="2">
    <source>
        <dbReference type="Proteomes" id="UP001165275"/>
    </source>
</evidence>
<proteinExistence type="predicted"/>
<name>A0ABT0KF83_9GAMM</name>
<dbReference type="Proteomes" id="UP001165275">
    <property type="component" value="Unassembled WGS sequence"/>
</dbReference>
<dbReference type="EMBL" id="JAGQDC010000014">
    <property type="protein sequence ID" value="MCL1030572.1"/>
    <property type="molecule type" value="Genomic_DNA"/>
</dbReference>
<reference evidence="1" key="1">
    <citation type="submission" date="2021-04" db="EMBL/GenBank/DDBJ databases">
        <title>Genome sequence of Serratia sp. arafor3.</title>
        <authorList>
            <person name="Besaury L."/>
        </authorList>
    </citation>
    <scope>NUCLEOTIDE SEQUENCE</scope>
    <source>
        <strain evidence="1">Arafor3</strain>
    </source>
</reference>
<evidence type="ECO:0008006" key="3">
    <source>
        <dbReference type="Google" id="ProtNLM"/>
    </source>
</evidence>
<gene>
    <name evidence="1" type="ORF">KAJ71_16290</name>
</gene>
<evidence type="ECO:0000313" key="1">
    <source>
        <dbReference type="EMBL" id="MCL1030572.1"/>
    </source>
</evidence>
<organism evidence="1 2">
    <name type="scientific">Serratia silvae</name>
    <dbReference type="NCBI Taxonomy" id="2824122"/>
    <lineage>
        <taxon>Bacteria</taxon>
        <taxon>Pseudomonadati</taxon>
        <taxon>Pseudomonadota</taxon>
        <taxon>Gammaproteobacteria</taxon>
        <taxon>Enterobacterales</taxon>
        <taxon>Yersiniaceae</taxon>
        <taxon>Serratia</taxon>
    </lineage>
</organism>